<feature type="transmembrane region" description="Helical" evidence="7">
    <location>
        <begin position="118"/>
        <end position="135"/>
    </location>
</feature>
<accession>A0A8J4AI97</accession>
<dbReference type="InterPro" id="IPR012338">
    <property type="entry name" value="Beta-lactam/transpept-like"/>
</dbReference>
<dbReference type="PANTHER" id="PTHR35333:SF3">
    <property type="entry name" value="BETA-LACTAMASE-TYPE TRANSPEPTIDASE FOLD CONTAINING PROTEIN"/>
    <property type="match status" value="1"/>
</dbReference>
<dbReference type="InterPro" id="IPR045155">
    <property type="entry name" value="Beta-lactam_cat"/>
</dbReference>
<evidence type="ECO:0000256" key="5">
    <source>
        <dbReference type="RuleBase" id="RU361140"/>
    </source>
</evidence>
<dbReference type="InterPro" id="IPR000871">
    <property type="entry name" value="Beta-lactam_class-A"/>
</dbReference>
<dbReference type="NCBIfam" id="NF033103">
    <property type="entry name" value="bla_class_A"/>
    <property type="match status" value="1"/>
</dbReference>
<evidence type="ECO:0000313" key="10">
    <source>
        <dbReference type="Proteomes" id="UP000614996"/>
    </source>
</evidence>
<evidence type="ECO:0000256" key="6">
    <source>
        <dbReference type="SAM" id="MobiDB-lite"/>
    </source>
</evidence>
<comment type="catalytic activity">
    <reaction evidence="5">
        <text>a beta-lactam + H2O = a substituted beta-amino acid</text>
        <dbReference type="Rhea" id="RHEA:20401"/>
        <dbReference type="ChEBI" id="CHEBI:15377"/>
        <dbReference type="ChEBI" id="CHEBI:35627"/>
        <dbReference type="ChEBI" id="CHEBI:140347"/>
        <dbReference type="EC" id="3.5.2.6"/>
    </reaction>
</comment>
<dbReference type="SUPFAM" id="SSF56601">
    <property type="entry name" value="beta-lactamase/transpeptidase-like"/>
    <property type="match status" value="1"/>
</dbReference>
<dbReference type="Gene3D" id="3.40.710.10">
    <property type="entry name" value="DD-peptidase/beta-lactamase superfamily"/>
    <property type="match status" value="1"/>
</dbReference>
<keyword evidence="7" id="KW-0472">Membrane</keyword>
<dbReference type="GO" id="GO:0046677">
    <property type="term" value="P:response to antibiotic"/>
    <property type="evidence" value="ECO:0007669"/>
    <property type="project" value="UniProtKB-UniRule"/>
</dbReference>
<gene>
    <name evidence="9" type="ORF">NUM_54760</name>
</gene>
<dbReference type="Pfam" id="PF13354">
    <property type="entry name" value="Beta-lactamase2"/>
    <property type="match status" value="1"/>
</dbReference>
<dbReference type="PRINTS" id="PR00118">
    <property type="entry name" value="BLACTAMASEA"/>
</dbReference>
<dbReference type="GO" id="GO:0030655">
    <property type="term" value="P:beta-lactam antibiotic catabolic process"/>
    <property type="evidence" value="ECO:0007669"/>
    <property type="project" value="InterPro"/>
</dbReference>
<dbReference type="EMBL" id="BOPO01000113">
    <property type="protein sequence ID" value="GIL30222.1"/>
    <property type="molecule type" value="Genomic_DNA"/>
</dbReference>
<evidence type="ECO:0000256" key="3">
    <source>
        <dbReference type="ARBA" id="ARBA00022801"/>
    </source>
</evidence>
<keyword evidence="3 5" id="KW-0378">Hydrolase</keyword>
<feature type="region of interest" description="Disordered" evidence="6">
    <location>
        <begin position="139"/>
        <end position="166"/>
    </location>
</feature>
<proteinExistence type="inferred from homology"/>
<dbReference type="AlphaFoldDB" id="A0A8J4AI97"/>
<protein>
    <recommendedName>
        <fullName evidence="2 5">Beta-lactamase</fullName>
        <ecNumber evidence="2 5">3.5.2.6</ecNumber>
    </recommendedName>
</protein>
<evidence type="ECO:0000256" key="2">
    <source>
        <dbReference type="ARBA" id="ARBA00012865"/>
    </source>
</evidence>
<dbReference type="PANTHER" id="PTHR35333">
    <property type="entry name" value="BETA-LACTAMASE"/>
    <property type="match status" value="1"/>
</dbReference>
<comment type="caution">
    <text evidence="9">The sequence shown here is derived from an EMBL/GenBank/DDBJ whole genome shotgun (WGS) entry which is preliminary data.</text>
</comment>
<evidence type="ECO:0000256" key="7">
    <source>
        <dbReference type="SAM" id="Phobius"/>
    </source>
</evidence>
<reference evidence="10" key="1">
    <citation type="journal article" date="2021" name="Int. J. Syst. Evol. Microbiol.">
        <title>Actinocatenispora comari sp. nov., an endophytic actinomycete isolated from aerial parts of Comarum salesowianum.</title>
        <authorList>
            <person name="Oyunbileg N."/>
            <person name="Iizaka Y."/>
            <person name="Hamada M."/>
            <person name="Davaapurev B.O."/>
            <person name="Fukumoto A."/>
            <person name="Tsetseg B."/>
            <person name="Kato F."/>
            <person name="Tamura T."/>
            <person name="Batkhuu J."/>
            <person name="Anzai Y."/>
        </authorList>
    </citation>
    <scope>NUCLEOTIDE SEQUENCE [LARGE SCALE GENOMIC DNA]</scope>
    <source>
        <strain evidence="10">NUM-2625</strain>
    </source>
</reference>
<feature type="compositionally biased region" description="Low complexity" evidence="6">
    <location>
        <begin position="139"/>
        <end position="165"/>
    </location>
</feature>
<sequence>MSGPGTVFFALGAHPGRAEYAVAVAVLAWLAAALAGVTAVLSAARHRVVPPRNGPWRHNCLLWTRAARKDTDRRNARPRRCGRRPPPAIAGDQRGGRRPPHTTAAHRRTPRMTGSTRGPLRAAALAALAVLALAGCTRAPRSAPSGAPSTAAPSTTAAPSPVAGTDAGFRRLESTHRARLGVYAIDTGSHRVVSWRGDERFPYASTYKAVLVGLVLRTPSIRLDHVVHYDRDQLVDHSPDTGKHVADGMSVRALCAASIRDSDNTAANLLTDQLGGVAAFAGQLRRVGDRVTRPVRTETSLNGAVPGDTRDTSTPRTLATDLAGLAVGELVPAERRAQLDGWLRASTTGTGLVRAGVPHGWRVGDKSGTGEYGTRNDLAVVWPPHRAPIVLAVYGTRQAANATPDDSLVAAATRTALADLG</sequence>
<name>A0A8J4AI97_9ACTN</name>
<feature type="compositionally biased region" description="Basic residues" evidence="6">
    <location>
        <begin position="96"/>
        <end position="110"/>
    </location>
</feature>
<organism evidence="9 10">
    <name type="scientific">Actinocatenispora comari</name>
    <dbReference type="NCBI Taxonomy" id="2807577"/>
    <lineage>
        <taxon>Bacteria</taxon>
        <taxon>Bacillati</taxon>
        <taxon>Actinomycetota</taxon>
        <taxon>Actinomycetes</taxon>
        <taxon>Micromonosporales</taxon>
        <taxon>Micromonosporaceae</taxon>
        <taxon>Actinocatenispora</taxon>
    </lineage>
</organism>
<evidence type="ECO:0000256" key="4">
    <source>
        <dbReference type="ARBA" id="ARBA00023251"/>
    </source>
</evidence>
<evidence type="ECO:0000256" key="1">
    <source>
        <dbReference type="ARBA" id="ARBA00009009"/>
    </source>
</evidence>
<dbReference type="InterPro" id="IPR023650">
    <property type="entry name" value="Beta-lactam_class-A_AS"/>
</dbReference>
<keyword evidence="7" id="KW-1133">Transmembrane helix</keyword>
<keyword evidence="7" id="KW-0812">Transmembrane</keyword>
<comment type="similarity">
    <text evidence="1 5">Belongs to the class-A beta-lactamase family.</text>
</comment>
<dbReference type="EC" id="3.5.2.6" evidence="2 5"/>
<keyword evidence="10" id="KW-1185">Reference proteome</keyword>
<dbReference type="Proteomes" id="UP000614996">
    <property type="component" value="Unassembled WGS sequence"/>
</dbReference>
<feature type="transmembrane region" description="Helical" evidence="7">
    <location>
        <begin position="20"/>
        <end position="44"/>
    </location>
</feature>
<dbReference type="GO" id="GO:0008800">
    <property type="term" value="F:beta-lactamase activity"/>
    <property type="evidence" value="ECO:0007669"/>
    <property type="project" value="UniProtKB-UniRule"/>
</dbReference>
<keyword evidence="4 5" id="KW-0046">Antibiotic resistance</keyword>
<evidence type="ECO:0000313" key="9">
    <source>
        <dbReference type="EMBL" id="GIL30222.1"/>
    </source>
</evidence>
<feature type="region of interest" description="Disordered" evidence="6">
    <location>
        <begin position="69"/>
        <end position="118"/>
    </location>
</feature>
<dbReference type="PROSITE" id="PS00146">
    <property type="entry name" value="BETA_LACTAMASE_A"/>
    <property type="match status" value="1"/>
</dbReference>
<feature type="domain" description="Beta-lactamase class A catalytic" evidence="8">
    <location>
        <begin position="181"/>
        <end position="394"/>
    </location>
</feature>
<evidence type="ECO:0000259" key="8">
    <source>
        <dbReference type="Pfam" id="PF13354"/>
    </source>
</evidence>